<reference evidence="1" key="1">
    <citation type="journal article" date="2021" name="Genome Biol. Evol.">
        <title>A High-Quality Reference Genome for a Parasitic Bivalve with Doubly Uniparental Inheritance (Bivalvia: Unionida).</title>
        <authorList>
            <person name="Smith C.H."/>
        </authorList>
    </citation>
    <scope>NUCLEOTIDE SEQUENCE</scope>
    <source>
        <strain evidence="1">CHS0354</strain>
    </source>
</reference>
<evidence type="ECO:0000313" key="2">
    <source>
        <dbReference type="Proteomes" id="UP001195483"/>
    </source>
</evidence>
<accession>A0AAE0VJF1</accession>
<proteinExistence type="predicted"/>
<dbReference type="EMBL" id="JAEAOA010001785">
    <property type="protein sequence ID" value="KAK3579062.1"/>
    <property type="molecule type" value="Genomic_DNA"/>
</dbReference>
<keyword evidence="2" id="KW-1185">Reference proteome</keyword>
<name>A0AAE0VJF1_9BIVA</name>
<reference evidence="1" key="3">
    <citation type="submission" date="2023-05" db="EMBL/GenBank/DDBJ databases">
        <authorList>
            <person name="Smith C.H."/>
        </authorList>
    </citation>
    <scope>NUCLEOTIDE SEQUENCE</scope>
    <source>
        <strain evidence="1">CHS0354</strain>
        <tissue evidence="1">Mantle</tissue>
    </source>
</reference>
<gene>
    <name evidence="1" type="ORF">CHS0354_029922</name>
</gene>
<reference evidence="1" key="2">
    <citation type="journal article" date="2021" name="Genome Biol. Evol.">
        <title>Developing a high-quality reference genome for a parasitic bivalve with doubly uniparental inheritance (Bivalvia: Unionida).</title>
        <authorList>
            <person name="Smith C.H."/>
        </authorList>
    </citation>
    <scope>NUCLEOTIDE SEQUENCE</scope>
    <source>
        <strain evidence="1">CHS0354</strain>
        <tissue evidence="1">Mantle</tissue>
    </source>
</reference>
<organism evidence="1 2">
    <name type="scientific">Potamilus streckersoni</name>
    <dbReference type="NCBI Taxonomy" id="2493646"/>
    <lineage>
        <taxon>Eukaryota</taxon>
        <taxon>Metazoa</taxon>
        <taxon>Spiralia</taxon>
        <taxon>Lophotrochozoa</taxon>
        <taxon>Mollusca</taxon>
        <taxon>Bivalvia</taxon>
        <taxon>Autobranchia</taxon>
        <taxon>Heteroconchia</taxon>
        <taxon>Palaeoheterodonta</taxon>
        <taxon>Unionida</taxon>
        <taxon>Unionoidea</taxon>
        <taxon>Unionidae</taxon>
        <taxon>Ambleminae</taxon>
        <taxon>Lampsilini</taxon>
        <taxon>Potamilus</taxon>
    </lineage>
</organism>
<evidence type="ECO:0000313" key="1">
    <source>
        <dbReference type="EMBL" id="KAK3579062.1"/>
    </source>
</evidence>
<sequence length="197" mass="22429">MVETRANKRYVDPGFFLPPRVKDIPSGGFTVLPLRIVKNVFIRISNLGREIEALFSVHLLLALQCLYPNSLEKALLPATAPTLKHSYLILFLSLLKEEQLPVYLQLFLLYLMYLSLHHHPLEETFPSSNQSISAPERCIVTAKVPCSKELVLPLVPSTKDELQKYIDWIRKGQEKLMDALQMAITHLANIEGENSHK</sequence>
<dbReference type="AlphaFoldDB" id="A0AAE0VJF1"/>
<comment type="caution">
    <text evidence="1">The sequence shown here is derived from an EMBL/GenBank/DDBJ whole genome shotgun (WGS) entry which is preliminary data.</text>
</comment>
<protein>
    <submittedName>
        <fullName evidence="1">Uncharacterized protein</fullName>
    </submittedName>
</protein>
<dbReference type="Proteomes" id="UP001195483">
    <property type="component" value="Unassembled WGS sequence"/>
</dbReference>